<dbReference type="Proteomes" id="UP000252519">
    <property type="component" value="Unassembled WGS sequence"/>
</dbReference>
<organism evidence="6 7">
    <name type="scientific">Ancylostoma caninum</name>
    <name type="common">Dog hookworm</name>
    <dbReference type="NCBI Taxonomy" id="29170"/>
    <lineage>
        <taxon>Eukaryota</taxon>
        <taxon>Metazoa</taxon>
        <taxon>Ecdysozoa</taxon>
        <taxon>Nematoda</taxon>
        <taxon>Chromadorea</taxon>
        <taxon>Rhabditida</taxon>
        <taxon>Rhabditina</taxon>
        <taxon>Rhabditomorpha</taxon>
        <taxon>Strongyloidea</taxon>
        <taxon>Ancylostomatidae</taxon>
        <taxon>Ancylostomatinae</taxon>
        <taxon>Ancylostoma</taxon>
    </lineage>
</organism>
<evidence type="ECO:0000256" key="1">
    <source>
        <dbReference type="ARBA" id="ARBA00004141"/>
    </source>
</evidence>
<evidence type="ECO:0000256" key="4">
    <source>
        <dbReference type="ARBA" id="ARBA00023136"/>
    </source>
</evidence>
<dbReference type="PANTHER" id="PTHR23051:SF0">
    <property type="entry name" value="SOLUTE CARRIER FAMILY 35 MEMBER F5"/>
    <property type="match status" value="1"/>
</dbReference>
<evidence type="ECO:0000256" key="5">
    <source>
        <dbReference type="SAM" id="Phobius"/>
    </source>
</evidence>
<proteinExistence type="predicted"/>
<comment type="subcellular location">
    <subcellularLocation>
        <location evidence="1">Membrane</location>
        <topology evidence="1">Multi-pass membrane protein</topology>
    </subcellularLocation>
</comment>
<keyword evidence="3 5" id="KW-1133">Transmembrane helix</keyword>
<evidence type="ECO:0000313" key="7">
    <source>
        <dbReference type="Proteomes" id="UP000252519"/>
    </source>
</evidence>
<reference evidence="6 7" key="1">
    <citation type="submission" date="2014-10" db="EMBL/GenBank/DDBJ databases">
        <title>Draft genome of the hookworm Ancylostoma caninum.</title>
        <authorList>
            <person name="Mitreva M."/>
        </authorList>
    </citation>
    <scope>NUCLEOTIDE SEQUENCE [LARGE SCALE GENOMIC DNA]</scope>
    <source>
        <strain evidence="6 7">Baltimore</strain>
    </source>
</reference>
<dbReference type="OrthoDB" id="10041630at2759"/>
<dbReference type="GO" id="GO:0016020">
    <property type="term" value="C:membrane"/>
    <property type="evidence" value="ECO:0007669"/>
    <property type="project" value="UniProtKB-SubCell"/>
</dbReference>
<dbReference type="EMBL" id="JOJR01000271">
    <property type="protein sequence ID" value="RCN40730.1"/>
    <property type="molecule type" value="Genomic_DNA"/>
</dbReference>
<name>A0A368GCI5_ANCCA</name>
<dbReference type="AlphaFoldDB" id="A0A368GCI5"/>
<feature type="transmembrane region" description="Helical" evidence="5">
    <location>
        <begin position="12"/>
        <end position="30"/>
    </location>
</feature>
<evidence type="ECO:0000256" key="3">
    <source>
        <dbReference type="ARBA" id="ARBA00022989"/>
    </source>
</evidence>
<keyword evidence="4 5" id="KW-0472">Membrane</keyword>
<dbReference type="STRING" id="29170.A0A368GCI5"/>
<evidence type="ECO:0000256" key="2">
    <source>
        <dbReference type="ARBA" id="ARBA00022692"/>
    </source>
</evidence>
<comment type="caution">
    <text evidence="6">The sequence shown here is derived from an EMBL/GenBank/DDBJ whole genome shotgun (WGS) entry which is preliminary data.</text>
</comment>
<gene>
    <name evidence="6" type="ORF">ANCCAN_13337</name>
</gene>
<sequence length="126" mass="14651">MPVASSRTQACFTGRTLGVILLLLVNVLWVLSSELTRFIFIDEDFKRPFFTAYVKTCMLTVYMVRYLAFEKSQEHVYRVLENDVSDCESIDIGRHYSLFIAWFGSGSFDSCTIVEVYPFLFSFFFV</sequence>
<accession>A0A368GCI5</accession>
<feature type="transmembrane region" description="Helical" evidence="5">
    <location>
        <begin position="50"/>
        <end position="68"/>
    </location>
</feature>
<dbReference type="PANTHER" id="PTHR23051">
    <property type="entry name" value="SOLUTE CARRIER FAMILY 35, MEMBER F5"/>
    <property type="match status" value="1"/>
</dbReference>
<protein>
    <submittedName>
        <fullName evidence="6">Uncharacterized protein</fullName>
    </submittedName>
</protein>
<evidence type="ECO:0000313" key="6">
    <source>
        <dbReference type="EMBL" id="RCN40730.1"/>
    </source>
</evidence>
<keyword evidence="7" id="KW-1185">Reference proteome</keyword>
<keyword evidence="2 5" id="KW-0812">Transmembrane</keyword>